<reference evidence="2 3" key="1">
    <citation type="submission" date="2020-12" db="EMBL/GenBank/DDBJ databases">
        <title>FDA dAtabase for Regulatory Grade micrObial Sequences (FDA-ARGOS): Supporting development and validation of Infectious Disease Dx tests.</title>
        <authorList>
            <person name="Sproer C."/>
            <person name="Gronow S."/>
            <person name="Severitt S."/>
            <person name="Schroder I."/>
            <person name="Tallon L."/>
            <person name="Sadzewicz L."/>
            <person name="Zhao X."/>
            <person name="Boylan J."/>
            <person name="Ott S."/>
            <person name="Bowen H."/>
            <person name="Vavikolanu K."/>
            <person name="Mehta A."/>
            <person name="Aluvathingal J."/>
            <person name="Nadendla S."/>
            <person name="Lowell S."/>
            <person name="Myers T."/>
            <person name="Yan Y."/>
            <person name="Sichtig H."/>
        </authorList>
    </citation>
    <scope>NUCLEOTIDE SEQUENCE [LARGE SCALE GENOMIC DNA]</scope>
    <source>
        <strain evidence="2 3">FDAARGOS_1053</strain>
    </source>
</reference>
<accession>A0A7T4EG10</accession>
<gene>
    <name evidence="2" type="primary">cas5e</name>
    <name evidence="2" type="ORF">I6I10_01790</name>
</gene>
<dbReference type="OrthoDB" id="3189549at2"/>
<organism evidence="2 3">
    <name type="scientific">Corynebacterium glucuronolyticum</name>
    <dbReference type="NCBI Taxonomy" id="39791"/>
    <lineage>
        <taxon>Bacteria</taxon>
        <taxon>Bacillati</taxon>
        <taxon>Actinomycetota</taxon>
        <taxon>Actinomycetes</taxon>
        <taxon>Mycobacteriales</taxon>
        <taxon>Corynebacteriaceae</taxon>
        <taxon>Corynebacterium</taxon>
    </lineage>
</organism>
<evidence type="ECO:0000313" key="2">
    <source>
        <dbReference type="EMBL" id="QQB46701.1"/>
    </source>
</evidence>
<dbReference type="GO" id="GO:0003723">
    <property type="term" value="F:RNA binding"/>
    <property type="evidence" value="ECO:0007669"/>
    <property type="project" value="InterPro"/>
</dbReference>
<dbReference type="Gene3D" id="3.30.70.2660">
    <property type="match status" value="1"/>
</dbReference>
<dbReference type="InterPro" id="IPR021124">
    <property type="entry name" value="CRISPR-assoc_prot_Cas5"/>
</dbReference>
<dbReference type="InterPro" id="IPR010147">
    <property type="entry name" value="CRISPR-assoc_prot_CasD"/>
</dbReference>
<name>A0A7T4EG10_9CORY</name>
<dbReference type="Proteomes" id="UP000596145">
    <property type="component" value="Chromosome"/>
</dbReference>
<dbReference type="AlphaFoldDB" id="A0A7T4EG10"/>
<protein>
    <submittedName>
        <fullName evidence="2">Type I-E CRISPR-associated protein Cas5/CasD</fullName>
    </submittedName>
</protein>
<dbReference type="RefSeq" id="WP_005391142.1">
    <property type="nucleotide sequence ID" value="NZ_CP066007.1"/>
</dbReference>
<keyword evidence="1" id="KW-0051">Antiviral defense</keyword>
<dbReference type="GeneID" id="92758958"/>
<dbReference type="Pfam" id="PF09704">
    <property type="entry name" value="Cas_Cas5d"/>
    <property type="match status" value="1"/>
</dbReference>
<dbReference type="NCBIfam" id="TIGR02593">
    <property type="entry name" value="CRISPR_cas5"/>
    <property type="match status" value="1"/>
</dbReference>
<evidence type="ECO:0000313" key="3">
    <source>
        <dbReference type="Proteomes" id="UP000596145"/>
    </source>
</evidence>
<dbReference type="CDD" id="cd09756">
    <property type="entry name" value="Cas5_I-E"/>
    <property type="match status" value="1"/>
</dbReference>
<dbReference type="GO" id="GO:0051607">
    <property type="term" value="P:defense response to virus"/>
    <property type="evidence" value="ECO:0007669"/>
    <property type="project" value="UniProtKB-KW"/>
</dbReference>
<dbReference type="InterPro" id="IPR013422">
    <property type="entry name" value="CRISPR-assoc_prot_Cas5_N"/>
</dbReference>
<sequence length="235" mass="26330">MTHSLLLLLKGPMQSWGDSSRYKSRETAAVPTKSGIVGLIAAAQGRRRSDPLEDLAQLRLAVRVDQPGTLLRDYQTAQQWQVKEGASAQLVTRYYLSDAAFVAAVESEDRELLEAMAESLRRPRFPLFLGRRSCPAPPNLVLGIRDTDVVQALVDEPWHASPHHRKARSSTVYLPIHRDAKPGEAGMSKCDVPISFSQEHRQYGWRTVVVEERKASFENDSAQSKDRFFDTVISS</sequence>
<dbReference type="GO" id="GO:0043571">
    <property type="term" value="P:maintenance of CRISPR repeat elements"/>
    <property type="evidence" value="ECO:0007669"/>
    <property type="project" value="InterPro"/>
</dbReference>
<dbReference type="EMBL" id="CP066007">
    <property type="protein sequence ID" value="QQB46701.1"/>
    <property type="molecule type" value="Genomic_DNA"/>
</dbReference>
<dbReference type="NCBIfam" id="TIGR01868">
    <property type="entry name" value="casD_Cas5e"/>
    <property type="match status" value="1"/>
</dbReference>
<proteinExistence type="predicted"/>
<evidence type="ECO:0000256" key="1">
    <source>
        <dbReference type="ARBA" id="ARBA00023118"/>
    </source>
</evidence>